<dbReference type="PROSITE" id="PS50075">
    <property type="entry name" value="CARRIER"/>
    <property type="match status" value="1"/>
</dbReference>
<organism evidence="13 14">
    <name type="scientific">Aspergillus leporis</name>
    <dbReference type="NCBI Taxonomy" id="41062"/>
    <lineage>
        <taxon>Eukaryota</taxon>
        <taxon>Fungi</taxon>
        <taxon>Dikarya</taxon>
        <taxon>Ascomycota</taxon>
        <taxon>Pezizomycotina</taxon>
        <taxon>Eurotiomycetes</taxon>
        <taxon>Eurotiomycetidae</taxon>
        <taxon>Eurotiales</taxon>
        <taxon>Aspergillaceae</taxon>
        <taxon>Aspergillus</taxon>
        <taxon>Aspergillus subgen. Circumdati</taxon>
    </lineage>
</organism>
<dbReference type="PANTHER" id="PTHR45681:SF6">
    <property type="entry name" value="POLYKETIDE SYNTHASE 37"/>
    <property type="match status" value="1"/>
</dbReference>
<evidence type="ECO:0000256" key="8">
    <source>
        <dbReference type="PROSITE-ProRule" id="PRU01363"/>
    </source>
</evidence>
<evidence type="ECO:0000259" key="10">
    <source>
        <dbReference type="PROSITE" id="PS50075"/>
    </source>
</evidence>
<dbReference type="SUPFAM" id="SSF55048">
    <property type="entry name" value="Probable ACP-binding domain of malonyl-CoA ACP transacylase"/>
    <property type="match status" value="1"/>
</dbReference>
<dbReference type="SMART" id="SM00827">
    <property type="entry name" value="PKS_AT"/>
    <property type="match status" value="1"/>
</dbReference>
<dbReference type="InterPro" id="IPR042104">
    <property type="entry name" value="PKS_dehydratase_sf"/>
</dbReference>
<dbReference type="InterPro" id="IPR036291">
    <property type="entry name" value="NAD(P)-bd_dom_sf"/>
</dbReference>
<dbReference type="CDD" id="cd02440">
    <property type="entry name" value="AdoMet_MTases"/>
    <property type="match status" value="1"/>
</dbReference>
<dbReference type="Pfam" id="PF07993">
    <property type="entry name" value="NAD_binding_4"/>
    <property type="match status" value="1"/>
</dbReference>
<dbReference type="InterPro" id="IPR020806">
    <property type="entry name" value="PKS_PP-bd"/>
</dbReference>
<evidence type="ECO:0000259" key="12">
    <source>
        <dbReference type="PROSITE" id="PS52019"/>
    </source>
</evidence>
<evidence type="ECO:0000256" key="7">
    <source>
        <dbReference type="ARBA" id="ARBA00023315"/>
    </source>
</evidence>
<feature type="compositionally biased region" description="Basic and acidic residues" evidence="9">
    <location>
        <begin position="1657"/>
        <end position="1666"/>
    </location>
</feature>
<dbReference type="SUPFAM" id="SSF51735">
    <property type="entry name" value="NAD(P)-binding Rossmann-fold domains"/>
    <property type="match status" value="1"/>
</dbReference>
<dbReference type="InterPro" id="IPR014043">
    <property type="entry name" value="Acyl_transferase_dom"/>
</dbReference>
<dbReference type="InterPro" id="IPR016036">
    <property type="entry name" value="Malonyl_transacylase_ACP-bd"/>
</dbReference>
<evidence type="ECO:0000259" key="11">
    <source>
        <dbReference type="PROSITE" id="PS52004"/>
    </source>
</evidence>
<dbReference type="Gene3D" id="3.30.70.3290">
    <property type="match status" value="1"/>
</dbReference>
<feature type="region of interest" description="Disordered" evidence="9">
    <location>
        <begin position="1641"/>
        <end position="1668"/>
    </location>
</feature>
<dbReference type="InterPro" id="IPR041068">
    <property type="entry name" value="HTH_51"/>
</dbReference>
<dbReference type="SUPFAM" id="SSF53335">
    <property type="entry name" value="S-adenosyl-L-methionine-dependent methyltransferases"/>
    <property type="match status" value="1"/>
</dbReference>
<feature type="domain" description="Ketosynthase family 3 (KS3)" evidence="11">
    <location>
        <begin position="388"/>
        <end position="805"/>
    </location>
</feature>
<dbReference type="Pfam" id="PF00550">
    <property type="entry name" value="PP-binding"/>
    <property type="match status" value="1"/>
</dbReference>
<dbReference type="SUPFAM" id="SSF52151">
    <property type="entry name" value="FabD/lysophospholipase-like"/>
    <property type="match status" value="1"/>
</dbReference>
<dbReference type="OrthoDB" id="329835at2759"/>
<reference evidence="13 14" key="1">
    <citation type="submission" date="2019-04" db="EMBL/GenBank/DDBJ databases">
        <title>Friends and foes A comparative genomics study of 23 Aspergillus species from section Flavi.</title>
        <authorList>
            <consortium name="DOE Joint Genome Institute"/>
            <person name="Kjaerbolling I."/>
            <person name="Vesth T."/>
            <person name="Frisvad J.C."/>
            <person name="Nybo J.L."/>
            <person name="Theobald S."/>
            <person name="Kildgaard S."/>
            <person name="Isbrandt T."/>
            <person name="Kuo A."/>
            <person name="Sato A."/>
            <person name="Lyhne E.K."/>
            <person name="Kogle M.E."/>
            <person name="Wiebenga A."/>
            <person name="Kun R.S."/>
            <person name="Lubbers R.J."/>
            <person name="Makela M.R."/>
            <person name="Barry K."/>
            <person name="Chovatia M."/>
            <person name="Clum A."/>
            <person name="Daum C."/>
            <person name="Haridas S."/>
            <person name="He G."/>
            <person name="LaButti K."/>
            <person name="Lipzen A."/>
            <person name="Mondo S."/>
            <person name="Riley R."/>
            <person name="Salamov A."/>
            <person name="Simmons B.A."/>
            <person name="Magnuson J.K."/>
            <person name="Henrissat B."/>
            <person name="Mortensen U.H."/>
            <person name="Larsen T.O."/>
            <person name="Devries R.P."/>
            <person name="Grigoriev I.V."/>
            <person name="Machida M."/>
            <person name="Baker S.E."/>
            <person name="Andersen M.R."/>
        </authorList>
    </citation>
    <scope>NUCLEOTIDE SEQUENCE [LARGE SCALE GENOMIC DNA]</scope>
    <source>
        <strain evidence="13 14">CBS 151.66</strain>
    </source>
</reference>
<dbReference type="PROSITE" id="PS52019">
    <property type="entry name" value="PKS_MFAS_DH"/>
    <property type="match status" value="1"/>
</dbReference>
<dbReference type="Pfam" id="PF00109">
    <property type="entry name" value="ketoacyl-synt"/>
    <property type="match status" value="1"/>
</dbReference>
<dbReference type="SMART" id="SM00825">
    <property type="entry name" value="PKS_KS"/>
    <property type="match status" value="1"/>
</dbReference>
<dbReference type="Pfam" id="PF16073">
    <property type="entry name" value="SAT"/>
    <property type="match status" value="1"/>
</dbReference>
<accession>A0A5N5XC11</accession>
<dbReference type="InterPro" id="IPR032088">
    <property type="entry name" value="SAT"/>
</dbReference>
<name>A0A5N5XC11_9EURO</name>
<dbReference type="PROSITE" id="PS00012">
    <property type="entry name" value="PHOSPHOPANTETHEINE"/>
    <property type="match status" value="1"/>
</dbReference>
<dbReference type="Gene3D" id="3.40.50.720">
    <property type="entry name" value="NAD(P)-binding Rossmann-like Domain"/>
    <property type="match status" value="1"/>
</dbReference>
<dbReference type="InterPro" id="IPR049900">
    <property type="entry name" value="PKS_mFAS_DH"/>
</dbReference>
<dbReference type="GO" id="GO:0044550">
    <property type="term" value="P:secondary metabolite biosynthetic process"/>
    <property type="evidence" value="ECO:0007669"/>
    <property type="project" value="UniProtKB-ARBA"/>
</dbReference>
<gene>
    <name evidence="13" type="ORF">BDV29DRAFT_153549</name>
</gene>
<evidence type="ECO:0000256" key="9">
    <source>
        <dbReference type="SAM" id="MobiDB-lite"/>
    </source>
</evidence>
<dbReference type="InterPro" id="IPR006162">
    <property type="entry name" value="Ppantetheine_attach_site"/>
</dbReference>
<dbReference type="InterPro" id="IPR013120">
    <property type="entry name" value="FAR_NAD-bd"/>
</dbReference>
<dbReference type="SMART" id="SM00823">
    <property type="entry name" value="PKS_PP"/>
    <property type="match status" value="1"/>
</dbReference>
<feature type="compositionally biased region" description="Polar residues" evidence="9">
    <location>
        <begin position="1762"/>
        <end position="1772"/>
    </location>
</feature>
<feature type="domain" description="Carrier" evidence="10">
    <location>
        <begin position="1666"/>
        <end position="1743"/>
    </location>
</feature>
<dbReference type="Pfam" id="PF00698">
    <property type="entry name" value="Acyl_transf_1"/>
    <property type="match status" value="1"/>
</dbReference>
<keyword evidence="4" id="KW-0808">Transferase</keyword>
<dbReference type="Gene3D" id="3.40.47.10">
    <property type="match status" value="1"/>
</dbReference>
<evidence type="ECO:0000256" key="5">
    <source>
        <dbReference type="ARBA" id="ARBA00022857"/>
    </source>
</evidence>
<dbReference type="InterPro" id="IPR014031">
    <property type="entry name" value="Ketoacyl_synth_C"/>
</dbReference>
<feature type="region of interest" description="N-terminal hotdog fold" evidence="8">
    <location>
        <begin position="1291"/>
        <end position="1423"/>
    </location>
</feature>
<dbReference type="Pfam" id="PF18558">
    <property type="entry name" value="HTH_51"/>
    <property type="match status" value="1"/>
</dbReference>
<dbReference type="PROSITE" id="PS52004">
    <property type="entry name" value="KS3_2"/>
    <property type="match status" value="1"/>
</dbReference>
<dbReference type="CDD" id="cd00833">
    <property type="entry name" value="PKS"/>
    <property type="match status" value="1"/>
</dbReference>
<feature type="region of interest" description="C-terminal hotdog fold" evidence="8">
    <location>
        <begin position="1451"/>
        <end position="1598"/>
    </location>
</feature>
<dbReference type="Gene3D" id="3.10.129.110">
    <property type="entry name" value="Polyketide synthase dehydratase"/>
    <property type="match status" value="1"/>
</dbReference>
<dbReference type="InterPro" id="IPR009081">
    <property type="entry name" value="PP-bd_ACP"/>
</dbReference>
<dbReference type="InterPro" id="IPR001227">
    <property type="entry name" value="Ac_transferase_dom_sf"/>
</dbReference>
<protein>
    <recommendedName>
        <fullName evidence="15">Polyketide synthase</fullName>
    </recommendedName>
</protein>
<evidence type="ECO:0000256" key="1">
    <source>
        <dbReference type="ARBA" id="ARBA00005179"/>
    </source>
</evidence>
<dbReference type="SUPFAM" id="SSF53901">
    <property type="entry name" value="Thiolase-like"/>
    <property type="match status" value="1"/>
</dbReference>
<keyword evidence="7" id="KW-0012">Acyltransferase</keyword>
<dbReference type="SUPFAM" id="SSF47336">
    <property type="entry name" value="ACP-like"/>
    <property type="match status" value="1"/>
</dbReference>
<keyword evidence="3" id="KW-0597">Phosphoprotein</keyword>
<evidence type="ECO:0008006" key="15">
    <source>
        <dbReference type="Google" id="ProtNLM"/>
    </source>
</evidence>
<evidence type="ECO:0000313" key="14">
    <source>
        <dbReference type="Proteomes" id="UP000326565"/>
    </source>
</evidence>
<dbReference type="InterPro" id="IPR029063">
    <property type="entry name" value="SAM-dependent_MTases_sf"/>
</dbReference>
<dbReference type="Gene3D" id="3.40.50.150">
    <property type="entry name" value="Vaccinia Virus protein VP39"/>
    <property type="match status" value="1"/>
</dbReference>
<comment type="pathway">
    <text evidence="1">Secondary metabolite biosynthesis.</text>
</comment>
<dbReference type="InterPro" id="IPR036736">
    <property type="entry name" value="ACP-like_sf"/>
</dbReference>
<dbReference type="InterPro" id="IPR013217">
    <property type="entry name" value="Methyltransf_12"/>
</dbReference>
<feature type="active site" description="Proton acceptor; for dehydratase activity" evidence="8">
    <location>
        <position position="1326"/>
    </location>
</feature>
<keyword evidence="5" id="KW-0521">NADP</keyword>
<keyword evidence="2" id="KW-0596">Phosphopantetheine</keyword>
<evidence type="ECO:0000256" key="2">
    <source>
        <dbReference type="ARBA" id="ARBA00022450"/>
    </source>
</evidence>
<keyword evidence="6" id="KW-0511">Multifunctional enzyme</keyword>
<feature type="domain" description="PKS/mFAS DH" evidence="12">
    <location>
        <begin position="1291"/>
        <end position="1598"/>
    </location>
</feature>
<dbReference type="GO" id="GO:0031177">
    <property type="term" value="F:phosphopantetheine binding"/>
    <property type="evidence" value="ECO:0007669"/>
    <property type="project" value="InterPro"/>
</dbReference>
<feature type="region of interest" description="Disordered" evidence="9">
    <location>
        <begin position="1742"/>
        <end position="1773"/>
    </location>
</feature>
<dbReference type="Pfam" id="PF08242">
    <property type="entry name" value="Methyltransf_12"/>
    <property type="match status" value="1"/>
</dbReference>
<evidence type="ECO:0000256" key="6">
    <source>
        <dbReference type="ARBA" id="ARBA00023268"/>
    </source>
</evidence>
<dbReference type="InterPro" id="IPR014030">
    <property type="entry name" value="Ketoacyl_synth_N"/>
</dbReference>
<dbReference type="EMBL" id="ML732166">
    <property type="protein sequence ID" value="KAB8077685.1"/>
    <property type="molecule type" value="Genomic_DNA"/>
</dbReference>
<proteinExistence type="predicted"/>
<dbReference type="InterPro" id="IPR016035">
    <property type="entry name" value="Acyl_Trfase/lysoPLipase"/>
</dbReference>
<dbReference type="InterPro" id="IPR020841">
    <property type="entry name" value="PKS_Beta-ketoAc_synthase_dom"/>
</dbReference>
<dbReference type="Gene3D" id="1.10.1200.10">
    <property type="entry name" value="ACP-like"/>
    <property type="match status" value="1"/>
</dbReference>
<dbReference type="InterPro" id="IPR016039">
    <property type="entry name" value="Thiolase-like"/>
</dbReference>
<dbReference type="Pfam" id="PF02801">
    <property type="entry name" value="Ketoacyl-synt_C"/>
    <property type="match status" value="1"/>
</dbReference>
<keyword evidence="14" id="KW-1185">Reference proteome</keyword>
<dbReference type="GO" id="GO:0016746">
    <property type="term" value="F:acyltransferase activity"/>
    <property type="evidence" value="ECO:0007669"/>
    <property type="project" value="UniProtKB-KW"/>
</dbReference>
<evidence type="ECO:0000256" key="3">
    <source>
        <dbReference type="ARBA" id="ARBA00022553"/>
    </source>
</evidence>
<evidence type="ECO:0000256" key="4">
    <source>
        <dbReference type="ARBA" id="ARBA00022679"/>
    </source>
</evidence>
<feature type="active site" description="Proton donor; for dehydratase activity" evidence="8">
    <location>
        <position position="1507"/>
    </location>
</feature>
<evidence type="ECO:0000313" key="13">
    <source>
        <dbReference type="EMBL" id="KAB8077685.1"/>
    </source>
</evidence>
<dbReference type="PANTHER" id="PTHR45681">
    <property type="entry name" value="POLYKETIDE SYNTHASE 44-RELATED"/>
    <property type="match status" value="1"/>
</dbReference>
<sequence>MAKSTSNLKEEGLTLVFGPQDPNIDEDILQKLRTDLLETPELQWIVETLTELPQEWQKISNTHPELGAFQGPKYLQLLNEWVRRGTLPSNFFPLPNILVTPLVVTIHLAQYTKFVMQISPGIKPEESLQGTLRLDTETAGLCTGLLSAAAVASSATLAELQTHGGAAVRMATAIGALVDAGDTELSEGDKWQSLAVGWKTHAAETELDRIVEEFQDAYVSVISEARLATLTVLKPDTAEMLEKLKAANFIFAKTALRGPFHCGKREDQAASLLRLFDSDLSFQFPHASQLAFRTRSADGKKLNIEERLHHAAARAMLTDQADWHKLFTTLHESASRRPSLAICFGSQRFVPKWFMRKLGARLAYAADVDLKSTSRPTTLDALLGHVDDEAIAVIGMACHFPGGNDLDEFWDTLCAAKSQCVEVPSHRVNFDYAAWRENDEKKKWFGNFVQDHDAFDHKFFQKSPRETVSSDPQHRIMLQVAYQAVQQSGYFNKDGTNQNVGCYVGIGVVDYENNIASHQPTAYTATGNLKSFAAGKISHFFGWSGPGVTIDTACSSSALAVHHACKSILSGECYAALAGGVNVLTSPEWYQNLDGASFLSPTGQCKPFDEAADGYCRGEGAGAVFLKKLSAAIEDGDQVLGIIKGSSVNQNENCSAITAPSLRSLTNVFNGSLQKARLDSRQISVVEAHGTGTQVGDRAEYDSIRKVLGGPGRAESLSLGSVKGLIGHLECASGIAGLIKVLLMIQNGTIPPQPSFRTINSKLNALPTDNIEIATQLKPWETDFRAALLNNYGASGSNASLIVTQADRAQHRDETPMVTETSAAKRPFWFSGIDEQSLRSYATKMVRFLRSRKNTDRRFAIDNLSFQLARQSNRSLGQALIFGCASVDELEAKLASYADGRGDLTSTQRVQSSRPVIMCFGGQRSNFVGLDREAYDQFKLLRTHLDHCHEISLSLGLGGILPAIFDRTPRTSIVELQIMQFALQYSCAKSWIDSGVKVAALVGHSFGELTAMCVSGTLSIEDTLKLVAGRARIIEDKWGLERGSMLAVDGELDSVKRLLCKFNAANPEASPVSIACFNGPRNFTLAGTATAIKLLQETLATDQTWSSIKSKPLDTTHAFHSTLVEPLVPDLEKLGENLIFRKPIIAHERATKDGLSGPPSFTTFASHLRDPVYFDKAVQRLAQQYPSSIWLEAGSGSGVTALASRAVGSRGMNFQSINITSSGAVQNVTDATINLWKEGLNVSFWEHVGQTSNHALLLLPPYQFAKSRHWLERRKQEVQEAAPVIPVPETPKGLWTFLGYQDSGRTYARFQIHTASDEFQKYVGAHVVVRTAPICPSMFQHVIARDALASLVGDSGLLPELEGMENDAPLCPDLSKSVWLDAQRIDNQSPTWDFRIISADRDSTAGNITQHVSGRLAFRSPKDSAQAFTTYERLVDRRRALALLDGQEAEQAIQGSRNIYKAFSPVVQYNDDGYRGLQKLAAVSNESAGRIVKQDPKQTILGVELADTFCQVAGIFLNCMTDCEDGKMYLSNRVDRWIRSPSVPLDSRPEQWEVYARHHQPSPKEYVSDLFAFDAANGKLVWVVLGLHFVEVSIAGMSRLLARSPVVQSAQQVAAAPAPLIAPVLPPVVAPVTSTTNSFGPVVDSKPTLPISPPKPRKGESSEKKAPGRNILGGVRELFCNLLGLEPDDIQLSSDLVELGVDSLLAMEVAREVEKAFTIKFELEELMSMTDVRSLVNGIEANMGASDSGTERDSNDDYEAMSTASGINTPSSEIADDVNNVAISSQNPPKGDEPLDVRSTPLPGHIPARSIIEAFTETKLLTDRFIEQNNLSGYSNHVQPKLTELVVAYTLDAFEQLGCSLGSAQAGQALKRIPHLPKHDKVVAVLHRLLKEAGLVNIDGPNLTRTSVPLPAKSASQLLQELLREYPEHSIDHRLASLTGVKLADCLTGKTEAIHILFGTAEGRELASGLYGKSPVSVAWLRQLQHFWERLLAHLPQNQQEPIHILEVGAGTGGTTSALVPLLARSRIPVRYTATDISPSLVGGLRKRFKDYTWMRFEALDVEKAPPSKFLGSQHVILETNCVHATQSLAVTTKNIHQILRPDGVFVMLEMTEAVPWIDSVFGLVEGWWLFNDGRTHALAQPELWEKTLRANGYGHVDWTDGKLPENTIQRIIMALASDHQSHNLVSICPPVPSSPSTDFAARQVVVDSLVQKHTRDFTPPVSLSVSRINSDASRCVLVTGATGSLGSHLVAHLAAQPDVRKVICLNRVSSLDATTRQYEALQSRGFMLDQNLLSKLEVVESNSSAPMLGLSAGRYQHLVNCVTDVVHNAWAMSMTRAVRGFDPQFKTMRNLIDLCRDCAGQTRLGMRKVGFQFISSVSVVGCHPFLSNKALVPEQRVNAASALSMGYADAKLICEHMLDETLHQYPDHFRTMSVRVGQISGSKVNGYWNPVEHLVHLIKSSQTLGVLPDLDGVLSWCPVNDVAATLGDLLMGDQPAYSIYHIENPVRQPWREMITVLSDALDIPQANVIPYGEWLQRVRQCSLGASKNPAVQLADFFETDFLRMSCGGMILDTTHSREHSVTLGDLGPIDRELVMKYIQAWKDSGFLSH</sequence>
<dbReference type="InterPro" id="IPR050444">
    <property type="entry name" value="Polyketide_Synthase"/>
</dbReference>
<dbReference type="Proteomes" id="UP000326565">
    <property type="component" value="Unassembled WGS sequence"/>
</dbReference>
<dbReference type="Gene3D" id="3.40.366.10">
    <property type="entry name" value="Malonyl-Coenzyme A Acyl Carrier Protein, domain 2"/>
    <property type="match status" value="2"/>
</dbReference>